<dbReference type="GO" id="GO:0046870">
    <property type="term" value="F:cadmium ion binding"/>
    <property type="evidence" value="ECO:0007669"/>
    <property type="project" value="TreeGrafter"/>
</dbReference>
<evidence type="ECO:0000256" key="1">
    <source>
        <dbReference type="SAM" id="Coils"/>
    </source>
</evidence>
<dbReference type="GO" id="GO:1990169">
    <property type="term" value="P:stress response to copper ion"/>
    <property type="evidence" value="ECO:0007669"/>
    <property type="project" value="TreeGrafter"/>
</dbReference>
<dbReference type="InterPro" id="IPR025542">
    <property type="entry name" value="YacH"/>
</dbReference>
<proteinExistence type="predicted"/>
<feature type="coiled-coil region" evidence="1">
    <location>
        <begin position="124"/>
        <end position="151"/>
    </location>
</feature>
<dbReference type="InterPro" id="IPR036876">
    <property type="entry name" value="UVR_dom_sf"/>
</dbReference>
<evidence type="ECO:0000259" key="2">
    <source>
        <dbReference type="PROSITE" id="PS50151"/>
    </source>
</evidence>
<dbReference type="RefSeq" id="WP_240986707.1">
    <property type="nucleotide sequence ID" value="NZ_CDGJ01000066.1"/>
</dbReference>
<dbReference type="EMBL" id="LR746496">
    <property type="protein sequence ID" value="CAA7600041.1"/>
    <property type="molecule type" value="Genomic_DNA"/>
</dbReference>
<dbReference type="AlphaFoldDB" id="A0A8S0WW49"/>
<keyword evidence="1" id="KW-0175">Coiled coil</keyword>
<dbReference type="PANTHER" id="PTHR38430:SF1">
    <property type="entry name" value="PROTEIN-ARGININE KINASE ACTIVATOR PROTEIN"/>
    <property type="match status" value="1"/>
</dbReference>
<dbReference type="PROSITE" id="PS50151">
    <property type="entry name" value="UVR"/>
    <property type="match status" value="1"/>
</dbReference>
<dbReference type="Pfam" id="PF02151">
    <property type="entry name" value="UVR"/>
    <property type="match status" value="1"/>
</dbReference>
<accession>A0A8S0WW49</accession>
<dbReference type="InterPro" id="IPR001943">
    <property type="entry name" value="UVR_dom"/>
</dbReference>
<evidence type="ECO:0000313" key="3">
    <source>
        <dbReference type="EMBL" id="CAA7600041.1"/>
    </source>
</evidence>
<keyword evidence="5" id="KW-1185">Reference proteome</keyword>
<dbReference type="SUPFAM" id="SSF46600">
    <property type="entry name" value="C-terminal UvrC-binding domain of UvrB"/>
    <property type="match status" value="1"/>
</dbReference>
<dbReference type="Proteomes" id="UP000836597">
    <property type="component" value="Chromosome"/>
</dbReference>
<name>A0A8S0WW49_9FIRM</name>
<reference evidence="4" key="1">
    <citation type="submission" date="2014-11" db="EMBL/GenBank/DDBJ databases">
        <authorList>
            <person name="Hornung B.V."/>
        </authorList>
    </citation>
    <scope>NUCLEOTIDE SEQUENCE</scope>
    <source>
        <strain evidence="4">INE</strain>
    </source>
</reference>
<dbReference type="GO" id="GO:0005507">
    <property type="term" value="F:copper ion binding"/>
    <property type="evidence" value="ECO:0007669"/>
    <property type="project" value="TreeGrafter"/>
</dbReference>
<protein>
    <submittedName>
        <fullName evidence="4">UvrB/UvrC protein</fullName>
    </submittedName>
    <submittedName>
        <fullName evidence="3">YacH protein</fullName>
    </submittedName>
</protein>
<dbReference type="GO" id="GO:0008270">
    <property type="term" value="F:zinc ion binding"/>
    <property type="evidence" value="ECO:0007669"/>
    <property type="project" value="TreeGrafter"/>
</dbReference>
<dbReference type="Proteomes" id="UP001071230">
    <property type="component" value="Unassembled WGS sequence"/>
</dbReference>
<dbReference type="GO" id="GO:1990170">
    <property type="term" value="P:stress response to cadmium ion"/>
    <property type="evidence" value="ECO:0007669"/>
    <property type="project" value="TreeGrafter"/>
</dbReference>
<dbReference type="PANTHER" id="PTHR38430">
    <property type="entry name" value="PROTEIN-ARGININE KINASE ACTIVATOR PROTEIN"/>
    <property type="match status" value="1"/>
</dbReference>
<gene>
    <name evidence="3" type="ORF">DEACI_0690</name>
    <name evidence="4" type="ORF">DEACI_2282</name>
</gene>
<dbReference type="EMBL" id="CDGJ01000066">
    <property type="protein sequence ID" value="CEJ07816.1"/>
    <property type="molecule type" value="Genomic_DNA"/>
</dbReference>
<evidence type="ECO:0000313" key="5">
    <source>
        <dbReference type="Proteomes" id="UP001071230"/>
    </source>
</evidence>
<evidence type="ECO:0000313" key="4">
    <source>
        <dbReference type="EMBL" id="CEJ07816.1"/>
    </source>
</evidence>
<dbReference type="KEGG" id="aacx:DEACI_0690"/>
<dbReference type="PIRSF" id="PIRSF015034">
    <property type="entry name" value="YacH"/>
    <property type="match status" value="1"/>
</dbReference>
<sequence length="166" mass="18285">MLCQNCHEREANVHIAKTVNGQTQNLYLCEQCAKKVQGANFMFQPGLIVPDFLQALFGFSPESAPQQEQACPRCGMTFSQITRAGKLGCSVCYEAFGPQIESLVRRIHGGGQHVGKIPGRKGAALKGKVELKRLKDELQALVRQEKFEEAAITRDRIRQLEQGAGG</sequence>
<feature type="domain" description="UVR" evidence="2">
    <location>
        <begin position="128"/>
        <end position="163"/>
    </location>
</feature>
<reference evidence="3" key="2">
    <citation type="submission" date="2020-01" db="EMBL/GenBank/DDBJ databases">
        <authorList>
            <person name="Hornung B."/>
        </authorList>
    </citation>
    <scope>NUCLEOTIDE SEQUENCE</scope>
    <source>
        <strain evidence="3">PacBioINE</strain>
    </source>
</reference>
<organism evidence="3">
    <name type="scientific">Acididesulfobacillus acetoxydans</name>
    <dbReference type="NCBI Taxonomy" id="1561005"/>
    <lineage>
        <taxon>Bacteria</taxon>
        <taxon>Bacillati</taxon>
        <taxon>Bacillota</taxon>
        <taxon>Clostridia</taxon>
        <taxon>Eubacteriales</taxon>
        <taxon>Peptococcaceae</taxon>
        <taxon>Acididesulfobacillus</taxon>
    </lineage>
</organism>
<dbReference type="GO" id="GO:0050897">
    <property type="term" value="F:cobalt ion binding"/>
    <property type="evidence" value="ECO:0007669"/>
    <property type="project" value="TreeGrafter"/>
</dbReference>